<evidence type="ECO:0000256" key="1">
    <source>
        <dbReference type="SAM" id="MobiDB-lite"/>
    </source>
</evidence>
<proteinExistence type="predicted"/>
<gene>
    <name evidence="2" type="ORF">SSLN_LOCUS9758</name>
</gene>
<organism evidence="4">
    <name type="scientific">Schistocephalus solidus</name>
    <name type="common">Tapeworm</name>
    <dbReference type="NCBI Taxonomy" id="70667"/>
    <lineage>
        <taxon>Eukaryota</taxon>
        <taxon>Metazoa</taxon>
        <taxon>Spiralia</taxon>
        <taxon>Lophotrochozoa</taxon>
        <taxon>Platyhelminthes</taxon>
        <taxon>Cestoda</taxon>
        <taxon>Eucestoda</taxon>
        <taxon>Diphyllobothriidea</taxon>
        <taxon>Diphyllobothriidae</taxon>
        <taxon>Schistocephalus</taxon>
    </lineage>
</organism>
<dbReference type="AlphaFoldDB" id="A0A183SZW0"/>
<feature type="compositionally biased region" description="Low complexity" evidence="1">
    <location>
        <begin position="134"/>
        <end position="146"/>
    </location>
</feature>
<evidence type="ECO:0000313" key="4">
    <source>
        <dbReference type="WBParaSite" id="SSLN_0001012001-mRNA-1"/>
    </source>
</evidence>
<sequence>MEMSLWVLIKYGGQVRCYKGTLKTSLKQLQINPATWEAFAWNRPTWRRTLKIRAAIYKANRIAAIKTERPARKLPTPRTNTANAQALPTCPRCQRTFRPQIGLHSFRLPSLIPGISSTTPTIIETTSQYSSPVTSTTTATTAATTTSDGDSLLNCPRCDRIFTSRTSLHLRIYRTKLVNQCLEHQHAAEIAVSTALTVLAHSLIA</sequence>
<protein>
    <submittedName>
        <fullName evidence="4">C2H2-type domain-containing protein</fullName>
    </submittedName>
</protein>
<feature type="region of interest" description="Disordered" evidence="1">
    <location>
        <begin position="127"/>
        <end position="146"/>
    </location>
</feature>
<evidence type="ECO:0000313" key="3">
    <source>
        <dbReference type="Proteomes" id="UP000275846"/>
    </source>
</evidence>
<dbReference type="WBParaSite" id="SSLN_0001012001-mRNA-1">
    <property type="protein sequence ID" value="SSLN_0001012001-mRNA-1"/>
    <property type="gene ID" value="SSLN_0001012001"/>
</dbReference>
<keyword evidence="3" id="KW-1185">Reference proteome</keyword>
<accession>A0A183SZW0</accession>
<dbReference type="Proteomes" id="UP000275846">
    <property type="component" value="Unassembled WGS sequence"/>
</dbReference>
<name>A0A183SZW0_SCHSO</name>
<evidence type="ECO:0000313" key="2">
    <source>
        <dbReference type="EMBL" id="VDL96143.1"/>
    </source>
</evidence>
<reference evidence="4" key="1">
    <citation type="submission" date="2016-06" db="UniProtKB">
        <authorList>
            <consortium name="WormBaseParasite"/>
        </authorList>
    </citation>
    <scope>IDENTIFICATION</scope>
</reference>
<dbReference type="EMBL" id="UYSU01035434">
    <property type="protein sequence ID" value="VDL96143.1"/>
    <property type="molecule type" value="Genomic_DNA"/>
</dbReference>
<reference evidence="2 3" key="2">
    <citation type="submission" date="2018-11" db="EMBL/GenBank/DDBJ databases">
        <authorList>
            <consortium name="Pathogen Informatics"/>
        </authorList>
    </citation>
    <scope>NUCLEOTIDE SEQUENCE [LARGE SCALE GENOMIC DNA]</scope>
    <source>
        <strain evidence="2 3">NST_G2</strain>
    </source>
</reference>